<gene>
    <name evidence="12" type="ORF">TPC1_17293</name>
</gene>
<evidence type="ECO:0000256" key="4">
    <source>
        <dbReference type="ARBA" id="ARBA00022679"/>
    </source>
</evidence>
<dbReference type="AlphaFoldDB" id="A0A146K6N0"/>
<proteinExistence type="inferred from homology"/>
<dbReference type="InterPro" id="IPR050660">
    <property type="entry name" value="NEK_Ser/Thr_kinase"/>
</dbReference>
<evidence type="ECO:0000313" key="12">
    <source>
        <dbReference type="EMBL" id="JAP91169.1"/>
    </source>
</evidence>
<evidence type="ECO:0000256" key="1">
    <source>
        <dbReference type="ARBA" id="ARBA00010886"/>
    </source>
</evidence>
<dbReference type="InterPro" id="IPR008271">
    <property type="entry name" value="Ser/Thr_kinase_AS"/>
</dbReference>
<evidence type="ECO:0000256" key="3">
    <source>
        <dbReference type="ARBA" id="ARBA00022527"/>
    </source>
</evidence>
<comment type="similarity">
    <text evidence="1">Belongs to the protein kinase superfamily. NEK Ser/Thr protein kinase family. NIMA subfamily.</text>
</comment>
<evidence type="ECO:0000256" key="6">
    <source>
        <dbReference type="ARBA" id="ARBA00022777"/>
    </source>
</evidence>
<evidence type="ECO:0000256" key="9">
    <source>
        <dbReference type="ARBA" id="ARBA00048679"/>
    </source>
</evidence>
<organism evidence="12">
    <name type="scientific">Trepomonas sp. PC1</name>
    <dbReference type="NCBI Taxonomy" id="1076344"/>
    <lineage>
        <taxon>Eukaryota</taxon>
        <taxon>Metamonada</taxon>
        <taxon>Diplomonadida</taxon>
        <taxon>Hexamitidae</taxon>
        <taxon>Hexamitinae</taxon>
        <taxon>Trepomonas</taxon>
    </lineage>
</organism>
<dbReference type="SMART" id="SM00220">
    <property type="entry name" value="S_TKc"/>
    <property type="match status" value="1"/>
</dbReference>
<protein>
    <recommendedName>
        <fullName evidence="2">non-specific serine/threonine protein kinase</fullName>
        <ecNumber evidence="2">2.7.11.1</ecNumber>
    </recommendedName>
</protein>
<dbReference type="GO" id="GO:0005524">
    <property type="term" value="F:ATP binding"/>
    <property type="evidence" value="ECO:0007669"/>
    <property type="project" value="UniProtKB-UniRule"/>
</dbReference>
<evidence type="ECO:0000256" key="10">
    <source>
        <dbReference type="PROSITE-ProRule" id="PRU10141"/>
    </source>
</evidence>
<dbReference type="Gene3D" id="3.30.200.20">
    <property type="entry name" value="Phosphorylase Kinase, domain 1"/>
    <property type="match status" value="1"/>
</dbReference>
<keyword evidence="6 12" id="KW-0418">Kinase</keyword>
<feature type="domain" description="Protein kinase" evidence="11">
    <location>
        <begin position="15"/>
        <end position="281"/>
    </location>
</feature>
<evidence type="ECO:0000256" key="2">
    <source>
        <dbReference type="ARBA" id="ARBA00012513"/>
    </source>
</evidence>
<evidence type="ECO:0000259" key="11">
    <source>
        <dbReference type="PROSITE" id="PS50011"/>
    </source>
</evidence>
<evidence type="ECO:0000256" key="7">
    <source>
        <dbReference type="ARBA" id="ARBA00022840"/>
    </source>
</evidence>
<dbReference type="GO" id="GO:0004674">
    <property type="term" value="F:protein serine/threonine kinase activity"/>
    <property type="evidence" value="ECO:0007669"/>
    <property type="project" value="UniProtKB-KW"/>
</dbReference>
<dbReference type="SUPFAM" id="SSF56112">
    <property type="entry name" value="Protein kinase-like (PK-like)"/>
    <property type="match status" value="1"/>
</dbReference>
<name>A0A146K6N0_9EUKA</name>
<keyword evidence="5 10" id="KW-0547">Nucleotide-binding</keyword>
<dbReference type="Gene3D" id="1.10.510.10">
    <property type="entry name" value="Transferase(Phosphotransferase) domain 1"/>
    <property type="match status" value="1"/>
</dbReference>
<dbReference type="PROSITE" id="PS00107">
    <property type="entry name" value="PROTEIN_KINASE_ATP"/>
    <property type="match status" value="1"/>
</dbReference>
<keyword evidence="4" id="KW-0808">Transferase</keyword>
<dbReference type="PANTHER" id="PTHR43671">
    <property type="entry name" value="SERINE/THREONINE-PROTEIN KINASE NEK"/>
    <property type="match status" value="1"/>
</dbReference>
<dbReference type="InterPro" id="IPR011009">
    <property type="entry name" value="Kinase-like_dom_sf"/>
</dbReference>
<evidence type="ECO:0000256" key="8">
    <source>
        <dbReference type="ARBA" id="ARBA00047899"/>
    </source>
</evidence>
<dbReference type="InterPro" id="IPR017441">
    <property type="entry name" value="Protein_kinase_ATP_BS"/>
</dbReference>
<evidence type="ECO:0000256" key="5">
    <source>
        <dbReference type="ARBA" id="ARBA00022741"/>
    </source>
</evidence>
<comment type="catalytic activity">
    <reaction evidence="9">
        <text>L-seryl-[protein] + ATP = O-phospho-L-seryl-[protein] + ADP + H(+)</text>
        <dbReference type="Rhea" id="RHEA:17989"/>
        <dbReference type="Rhea" id="RHEA-COMP:9863"/>
        <dbReference type="Rhea" id="RHEA-COMP:11604"/>
        <dbReference type="ChEBI" id="CHEBI:15378"/>
        <dbReference type="ChEBI" id="CHEBI:29999"/>
        <dbReference type="ChEBI" id="CHEBI:30616"/>
        <dbReference type="ChEBI" id="CHEBI:83421"/>
        <dbReference type="ChEBI" id="CHEBI:456216"/>
        <dbReference type="EC" id="2.7.11.1"/>
    </reaction>
</comment>
<dbReference type="EC" id="2.7.11.1" evidence="2"/>
<comment type="catalytic activity">
    <reaction evidence="8">
        <text>L-threonyl-[protein] + ATP = O-phospho-L-threonyl-[protein] + ADP + H(+)</text>
        <dbReference type="Rhea" id="RHEA:46608"/>
        <dbReference type="Rhea" id="RHEA-COMP:11060"/>
        <dbReference type="Rhea" id="RHEA-COMP:11605"/>
        <dbReference type="ChEBI" id="CHEBI:15378"/>
        <dbReference type="ChEBI" id="CHEBI:30013"/>
        <dbReference type="ChEBI" id="CHEBI:30616"/>
        <dbReference type="ChEBI" id="CHEBI:61977"/>
        <dbReference type="ChEBI" id="CHEBI:456216"/>
        <dbReference type="EC" id="2.7.11.1"/>
    </reaction>
</comment>
<dbReference type="InterPro" id="IPR000719">
    <property type="entry name" value="Prot_kinase_dom"/>
</dbReference>
<feature type="binding site" evidence="10">
    <location>
        <position position="42"/>
    </location>
    <ligand>
        <name>ATP</name>
        <dbReference type="ChEBI" id="CHEBI:30616"/>
    </ligand>
</feature>
<dbReference type="Pfam" id="PF00069">
    <property type="entry name" value="Pkinase"/>
    <property type="match status" value="1"/>
</dbReference>
<accession>A0A146K6N0</accession>
<keyword evidence="3" id="KW-0723">Serine/threonine-protein kinase</keyword>
<dbReference type="PROSITE" id="PS00108">
    <property type="entry name" value="PROTEIN_KINASE_ST"/>
    <property type="match status" value="1"/>
</dbReference>
<dbReference type="PANTHER" id="PTHR43671:SF98">
    <property type="entry name" value="SERINE_THREONINE-PROTEIN KINASE NEK11"/>
    <property type="match status" value="1"/>
</dbReference>
<keyword evidence="7 10" id="KW-0067">ATP-binding</keyword>
<dbReference type="PROSITE" id="PS50011">
    <property type="entry name" value="PROTEIN_KINASE_DOM"/>
    <property type="match status" value="1"/>
</dbReference>
<sequence length="532" mass="61851">IIKEGEEFIEGGHNYKIMQEIGRGAFGVVVQTEVDGMIRAAKFIQLDPKKKQTEKEKIMREIDVLKELDHPYIMKLYCSFTKQWPCQSFPGRPPIMREYLIMDLEYCPASLQSIIPNIEDELSEDQKQSNNQRFTTLLHQTIIALDYIHKKQILHRDIKPDNILISSGMAKLCDFGFARKTEVASTFGGTAPYMPPELFESNKYTNKCDVWSFAVMAYYIYTGEYPFGTDMRDVRENTKNLEYDKQLLEGCPYQQMIFDMFVTDPQQRPSFDQYIRSHPEIMKQQIQQLQQKEIEIYAPQLEINEKMTVSSSVTEIIGEIALRMNVPKDKIRVMCNHVLIQNCLEIDFEKQFQIVIHPSCISCFKPRDVFCCDDLEEDPLPHRFVDLPEAYISSFGSMNSFMSMSSSQLMKQNSDKMQIVKVEIELKQNLNIKKLIELALQPQNVDLTLDQIKLIQQKVKNVTIFQQDPLLLKDLSEKSAKIWFEERIRYEGKRFSKQIDQIVKETSKDRMLVTQAVIDANGDVAKAKEALK</sequence>
<dbReference type="EMBL" id="GDID01005437">
    <property type="protein sequence ID" value="JAP91169.1"/>
    <property type="molecule type" value="Transcribed_RNA"/>
</dbReference>
<reference evidence="12" key="1">
    <citation type="submission" date="2015-07" db="EMBL/GenBank/DDBJ databases">
        <title>Adaptation to a free-living lifestyle via gene acquisitions in the diplomonad Trepomonas sp. PC1.</title>
        <authorList>
            <person name="Xu F."/>
            <person name="Jerlstrom-Hultqvist J."/>
            <person name="Kolisko M."/>
            <person name="Simpson A.G.B."/>
            <person name="Roger A.J."/>
            <person name="Svard S.G."/>
            <person name="Andersson J.O."/>
        </authorList>
    </citation>
    <scope>NUCLEOTIDE SEQUENCE</scope>
    <source>
        <strain evidence="12">PC1</strain>
    </source>
</reference>
<feature type="non-terminal residue" evidence="12">
    <location>
        <position position="1"/>
    </location>
</feature>